<dbReference type="Pfam" id="PF04371">
    <property type="entry name" value="PAD_porph"/>
    <property type="match status" value="1"/>
</dbReference>
<dbReference type="EMBL" id="BARS01008885">
    <property type="protein sequence ID" value="GAF67762.1"/>
    <property type="molecule type" value="Genomic_DNA"/>
</dbReference>
<comment type="caution">
    <text evidence="2">The sequence shown here is derived from an EMBL/GenBank/DDBJ whole genome shotgun (WGS) entry which is preliminary data.</text>
</comment>
<sequence length="181" mass="20254">MTGETRILHIIIAAFLLSASCVNLISAETNELDYQNILNFQPLSEPPEPIRQVAEFEPMEGVLIRYSFGISYEIIAEMAEDVEVVTIVASSSQQSYVVSQYQNNGVNLNHCSFLIAPSDSYWTRDYGPWFAFTGNDELGVIDFTYNRPRPNDNAIPSAYASDQGLPLYFMPLEQAGGNYMT</sequence>
<evidence type="ECO:0000313" key="2">
    <source>
        <dbReference type="EMBL" id="GAF67762.1"/>
    </source>
</evidence>
<accession>X0RVH9</accession>
<evidence type="ECO:0000256" key="1">
    <source>
        <dbReference type="ARBA" id="ARBA00022801"/>
    </source>
</evidence>
<reference evidence="2" key="1">
    <citation type="journal article" date="2014" name="Front. Microbiol.">
        <title>High frequency of phylogenetically diverse reductive dehalogenase-homologous genes in deep subseafloor sedimentary metagenomes.</title>
        <authorList>
            <person name="Kawai M."/>
            <person name="Futagami T."/>
            <person name="Toyoda A."/>
            <person name="Takaki Y."/>
            <person name="Nishi S."/>
            <person name="Hori S."/>
            <person name="Arai W."/>
            <person name="Tsubouchi T."/>
            <person name="Morono Y."/>
            <person name="Uchiyama I."/>
            <person name="Ito T."/>
            <person name="Fujiyama A."/>
            <person name="Inagaki F."/>
            <person name="Takami H."/>
        </authorList>
    </citation>
    <scope>NUCLEOTIDE SEQUENCE</scope>
    <source>
        <strain evidence="2">Expedition CK06-06</strain>
    </source>
</reference>
<protein>
    <submittedName>
        <fullName evidence="2">Uncharacterized protein</fullName>
    </submittedName>
</protein>
<dbReference type="GO" id="GO:0004668">
    <property type="term" value="F:protein-arginine deiminase activity"/>
    <property type="evidence" value="ECO:0007669"/>
    <property type="project" value="InterPro"/>
</dbReference>
<organism evidence="2">
    <name type="scientific">marine sediment metagenome</name>
    <dbReference type="NCBI Taxonomy" id="412755"/>
    <lineage>
        <taxon>unclassified sequences</taxon>
        <taxon>metagenomes</taxon>
        <taxon>ecological metagenomes</taxon>
    </lineage>
</organism>
<dbReference type="AlphaFoldDB" id="X0RVH9"/>
<dbReference type="SUPFAM" id="SSF55909">
    <property type="entry name" value="Pentein"/>
    <property type="match status" value="1"/>
</dbReference>
<dbReference type="Gene3D" id="3.75.10.10">
    <property type="entry name" value="L-arginine/glycine Amidinotransferase, Chain A"/>
    <property type="match status" value="1"/>
</dbReference>
<proteinExistence type="predicted"/>
<dbReference type="InterPro" id="IPR007466">
    <property type="entry name" value="Peptidyl-Arg-deiminase_porph"/>
</dbReference>
<gene>
    <name evidence="2" type="ORF">S01H1_16838</name>
</gene>
<dbReference type="PROSITE" id="PS51257">
    <property type="entry name" value="PROKAR_LIPOPROTEIN"/>
    <property type="match status" value="1"/>
</dbReference>
<name>X0RVH9_9ZZZZ</name>
<feature type="non-terminal residue" evidence="2">
    <location>
        <position position="181"/>
    </location>
</feature>
<dbReference type="GO" id="GO:0009446">
    <property type="term" value="P:putrescine biosynthetic process"/>
    <property type="evidence" value="ECO:0007669"/>
    <property type="project" value="InterPro"/>
</dbReference>
<keyword evidence="1" id="KW-0378">Hydrolase</keyword>